<protein>
    <recommendedName>
        <fullName evidence="1">Apple domain-containing protein</fullName>
    </recommendedName>
</protein>
<dbReference type="Pfam" id="PF00024">
    <property type="entry name" value="PAN_1"/>
    <property type="match status" value="1"/>
</dbReference>
<dbReference type="AlphaFoldDB" id="A0A815K6X9"/>
<accession>A0A815K6X9</accession>
<dbReference type="Proteomes" id="UP000663891">
    <property type="component" value="Unassembled WGS sequence"/>
</dbReference>
<reference evidence="2" key="1">
    <citation type="submission" date="2021-02" db="EMBL/GenBank/DDBJ databases">
        <authorList>
            <person name="Nowell W R."/>
        </authorList>
    </citation>
    <scope>NUCLEOTIDE SEQUENCE</scope>
</reference>
<feature type="domain" description="Apple" evidence="1">
    <location>
        <begin position="42"/>
        <end position="97"/>
    </location>
</feature>
<dbReference type="Gene3D" id="3.50.4.10">
    <property type="entry name" value="Hepatocyte Growth Factor"/>
    <property type="match status" value="1"/>
</dbReference>
<dbReference type="EMBL" id="CAJOAY010001712">
    <property type="protein sequence ID" value="CAF3877604.1"/>
    <property type="molecule type" value="Genomic_DNA"/>
</dbReference>
<evidence type="ECO:0000313" key="3">
    <source>
        <dbReference type="EMBL" id="CAF3877604.1"/>
    </source>
</evidence>
<evidence type="ECO:0000313" key="2">
    <source>
        <dbReference type="EMBL" id="CAF1389366.1"/>
    </source>
</evidence>
<organism evidence="2 4">
    <name type="scientific">Adineta steineri</name>
    <dbReference type="NCBI Taxonomy" id="433720"/>
    <lineage>
        <taxon>Eukaryota</taxon>
        <taxon>Metazoa</taxon>
        <taxon>Spiralia</taxon>
        <taxon>Gnathifera</taxon>
        <taxon>Rotifera</taxon>
        <taxon>Eurotatoria</taxon>
        <taxon>Bdelloidea</taxon>
        <taxon>Adinetida</taxon>
        <taxon>Adinetidae</taxon>
        <taxon>Adineta</taxon>
    </lineage>
</organism>
<dbReference type="SUPFAM" id="SSF57414">
    <property type="entry name" value="Hairpin loop containing domain-like"/>
    <property type="match status" value="1"/>
</dbReference>
<dbReference type="Proteomes" id="UP000663881">
    <property type="component" value="Unassembled WGS sequence"/>
</dbReference>
<evidence type="ECO:0000259" key="1">
    <source>
        <dbReference type="Pfam" id="PF00024"/>
    </source>
</evidence>
<comment type="caution">
    <text evidence="2">The sequence shown here is derived from an EMBL/GenBank/DDBJ whole genome shotgun (WGS) entry which is preliminary data.</text>
</comment>
<gene>
    <name evidence="3" type="ORF">OKA104_LOCUS22959</name>
    <name evidence="2" type="ORF">VCS650_LOCUS35858</name>
</gene>
<sequence length="315" mass="34237">MLPVEVKQIPMSSNYYINGQIVVDKLKVFNNIRYEYYSSNSIIDQIVIRKSLQCAARCAQNPICQTATFNEKNHTCLLLTEIGLGQLLPDNEAITFEYKRTNPTSPIFLTTSNLLSSSMQLTSFNISRTSTVSTTSVTANPSCTAAIPSFGTTWTCINVSSSISNGGNKRLYIKQNIQVSANNNEDITAYLESNAQLSATNDENLNVYLESNAILTATAGETMTLYLGVGAHVTAINCEGMTAYLESGATLSVSNGGSLTAYLKTNTTLQSTNGDSITIYYENNVHRTYSNNGATTETLCPSLIFDYSNIPPKAC</sequence>
<proteinExistence type="predicted"/>
<dbReference type="InterPro" id="IPR003609">
    <property type="entry name" value="Pan_app"/>
</dbReference>
<dbReference type="EMBL" id="CAJNON010000837">
    <property type="protein sequence ID" value="CAF1389366.1"/>
    <property type="molecule type" value="Genomic_DNA"/>
</dbReference>
<evidence type="ECO:0000313" key="4">
    <source>
        <dbReference type="Proteomes" id="UP000663891"/>
    </source>
</evidence>
<dbReference type="OrthoDB" id="10482079at2759"/>
<name>A0A815K6X9_9BILA</name>